<accession>A0A3P1CHS8</accession>
<dbReference type="PRINTS" id="PR01713">
    <property type="entry name" value="NUCEPIMERASE"/>
</dbReference>
<evidence type="ECO:0000313" key="4">
    <source>
        <dbReference type="Proteomes" id="UP000274271"/>
    </source>
</evidence>
<dbReference type="OrthoDB" id="9811743at2"/>
<name>A0A3P1CHS8_9BACT</name>
<dbReference type="Pfam" id="PF01370">
    <property type="entry name" value="Epimerase"/>
    <property type="match status" value="1"/>
</dbReference>
<dbReference type="EMBL" id="RQJP01000004">
    <property type="protein sequence ID" value="RRB12901.1"/>
    <property type="molecule type" value="Genomic_DNA"/>
</dbReference>
<organism evidence="3 4">
    <name type="scientific">Larkinella knui</name>
    <dbReference type="NCBI Taxonomy" id="2025310"/>
    <lineage>
        <taxon>Bacteria</taxon>
        <taxon>Pseudomonadati</taxon>
        <taxon>Bacteroidota</taxon>
        <taxon>Cytophagia</taxon>
        <taxon>Cytophagales</taxon>
        <taxon>Spirosomataceae</taxon>
        <taxon>Larkinella</taxon>
    </lineage>
</organism>
<dbReference type="SUPFAM" id="SSF51735">
    <property type="entry name" value="NAD(P)-binding Rossmann-fold domains"/>
    <property type="match status" value="1"/>
</dbReference>
<dbReference type="AlphaFoldDB" id="A0A3P1CHS8"/>
<keyword evidence="4" id="KW-1185">Reference proteome</keyword>
<dbReference type="CDD" id="cd05253">
    <property type="entry name" value="UDP_GE_SDE_e"/>
    <property type="match status" value="1"/>
</dbReference>
<reference evidence="3 4" key="1">
    <citation type="submission" date="2018-11" db="EMBL/GenBank/DDBJ databases">
        <authorList>
            <person name="Zhou Z."/>
            <person name="Wang G."/>
        </authorList>
    </citation>
    <scope>NUCLEOTIDE SEQUENCE [LARGE SCALE GENOMIC DNA]</scope>
    <source>
        <strain evidence="3 4">KCTC42998</strain>
    </source>
</reference>
<comment type="caution">
    <text evidence="3">The sequence shown here is derived from an EMBL/GenBank/DDBJ whole genome shotgun (WGS) entry which is preliminary data.</text>
</comment>
<dbReference type="Proteomes" id="UP000274271">
    <property type="component" value="Unassembled WGS sequence"/>
</dbReference>
<protein>
    <submittedName>
        <fullName evidence="3">NAD-dependent epimerase</fullName>
    </submittedName>
</protein>
<dbReference type="InterPro" id="IPR036291">
    <property type="entry name" value="NAD(P)-bd_dom_sf"/>
</dbReference>
<dbReference type="PANTHER" id="PTHR43574">
    <property type="entry name" value="EPIMERASE-RELATED"/>
    <property type="match status" value="1"/>
</dbReference>
<gene>
    <name evidence="3" type="ORF">EHT87_22295</name>
</gene>
<dbReference type="InterPro" id="IPR001509">
    <property type="entry name" value="Epimerase_deHydtase"/>
</dbReference>
<dbReference type="RefSeq" id="WP_124908851.1">
    <property type="nucleotide sequence ID" value="NZ_RQJP01000004.1"/>
</dbReference>
<keyword evidence="1" id="KW-0520">NAD</keyword>
<evidence type="ECO:0000313" key="3">
    <source>
        <dbReference type="EMBL" id="RRB12901.1"/>
    </source>
</evidence>
<feature type="domain" description="NAD-dependent epimerase/dehydratase" evidence="2">
    <location>
        <begin position="3"/>
        <end position="253"/>
    </location>
</feature>
<dbReference type="Gene3D" id="3.40.50.720">
    <property type="entry name" value="NAD(P)-binding Rossmann-like Domain"/>
    <property type="match status" value="1"/>
</dbReference>
<sequence length="357" mass="40893">MKILITGTAGFVGFHLVEKLLKRGDEIVGIDNINKYYDSNLKYARLEESGINRSDIEWYKEVRSRKYPNYRFVRQNLEDKAQLMALCAREQFDIIVNLAAQAGVRYSVENPDVYVQSNVVGFLNILEVSRYFKVKHLVYASSSSVYGLNETMPFSVEHNVSHPVSLYAATKKSNELMAHTYSHLYNIPTTGLRFFTVYGPWGRPDMAYFLFADSIINGKPIKVFNHGKMKRDFTYVDDIISGVISVLDRPASTDLEWDGKKPNPSSSSAPYKIYNIGNNQSVSLNRFIEAIERNLNREAIKQYFDIQDGDVPETWADIDSLHDLCGYEPSTTIEQGVEKFITWYINYKNYVPIDALV</sequence>
<evidence type="ECO:0000256" key="1">
    <source>
        <dbReference type="ARBA" id="ARBA00023027"/>
    </source>
</evidence>
<proteinExistence type="predicted"/>
<dbReference type="Gene3D" id="3.90.25.10">
    <property type="entry name" value="UDP-galactose 4-epimerase, domain 1"/>
    <property type="match status" value="1"/>
</dbReference>
<evidence type="ECO:0000259" key="2">
    <source>
        <dbReference type="Pfam" id="PF01370"/>
    </source>
</evidence>